<proteinExistence type="predicted"/>
<gene>
    <name evidence="1" type="ORF">AACH28_04575</name>
</gene>
<organism evidence="1 2">
    <name type="scientific">Sphingobacterium thalpophilum</name>
    <dbReference type="NCBI Taxonomy" id="259"/>
    <lineage>
        <taxon>Bacteria</taxon>
        <taxon>Pseudomonadati</taxon>
        <taxon>Bacteroidota</taxon>
        <taxon>Sphingobacteriia</taxon>
        <taxon>Sphingobacteriales</taxon>
        <taxon>Sphingobacteriaceae</taxon>
        <taxon>Sphingobacterium</taxon>
    </lineage>
</organism>
<name>A0ACD5C4Z5_9SPHI</name>
<protein>
    <submittedName>
        <fullName evidence="1">Uncharacterized protein</fullName>
    </submittedName>
</protein>
<reference evidence="1" key="1">
    <citation type="submission" date="2024-04" db="EMBL/GenBank/DDBJ databases">
        <title>Complete genome sequence of Sphingobacterium thalpophiium BAA-1094.</title>
        <authorList>
            <person name="Adaikpoh B.I."/>
        </authorList>
    </citation>
    <scope>NUCLEOTIDE SEQUENCE</scope>
    <source>
        <strain evidence="1">BAA-1094</strain>
    </source>
</reference>
<dbReference type="Proteomes" id="UP001485301">
    <property type="component" value="Chromosome"/>
</dbReference>
<evidence type="ECO:0000313" key="1">
    <source>
        <dbReference type="EMBL" id="WZN56808.1"/>
    </source>
</evidence>
<sequence>MTLTRYMELITAFAIADPDLLHTEEAPAIFDCSADEAAAILQDISDRMVLLVPPYAKSPKKNNANGNIWLKEGLVVCVQFVPVDNRERKTEITDKAERVLDRLYFYLNRLRSAPPVPGQEPFMFDPQIWNGDSIGPIGENHFGYYAELGIRDSIKL</sequence>
<dbReference type="EMBL" id="CP151087">
    <property type="protein sequence ID" value="WZN56808.1"/>
    <property type="molecule type" value="Genomic_DNA"/>
</dbReference>
<evidence type="ECO:0000313" key="2">
    <source>
        <dbReference type="Proteomes" id="UP001485301"/>
    </source>
</evidence>
<keyword evidence="2" id="KW-1185">Reference proteome</keyword>
<accession>A0ACD5C4Z5</accession>